<keyword evidence="3" id="KW-1185">Reference proteome</keyword>
<organism evidence="3 4">
    <name type="scientific">Sipha flava</name>
    <name type="common">yellow sugarcane aphid</name>
    <dbReference type="NCBI Taxonomy" id="143950"/>
    <lineage>
        <taxon>Eukaryota</taxon>
        <taxon>Metazoa</taxon>
        <taxon>Ecdysozoa</taxon>
        <taxon>Arthropoda</taxon>
        <taxon>Hexapoda</taxon>
        <taxon>Insecta</taxon>
        <taxon>Pterygota</taxon>
        <taxon>Neoptera</taxon>
        <taxon>Paraneoptera</taxon>
        <taxon>Hemiptera</taxon>
        <taxon>Sternorrhyncha</taxon>
        <taxon>Aphidomorpha</taxon>
        <taxon>Aphidoidea</taxon>
        <taxon>Aphididae</taxon>
        <taxon>Sipha</taxon>
    </lineage>
</organism>
<evidence type="ECO:0000256" key="1">
    <source>
        <dbReference type="SAM" id="MobiDB-lite"/>
    </source>
</evidence>
<feature type="compositionally biased region" description="Polar residues" evidence="1">
    <location>
        <begin position="296"/>
        <end position="307"/>
    </location>
</feature>
<keyword evidence="2" id="KW-0732">Signal</keyword>
<reference evidence="4" key="1">
    <citation type="submission" date="2025-08" db="UniProtKB">
        <authorList>
            <consortium name="RefSeq"/>
        </authorList>
    </citation>
    <scope>IDENTIFICATION</scope>
    <source>
        <tissue evidence="4">Whole body</tissue>
    </source>
</reference>
<feature type="signal peptide" evidence="2">
    <location>
        <begin position="1"/>
        <end position="34"/>
    </location>
</feature>
<dbReference type="Proteomes" id="UP000694846">
    <property type="component" value="Unplaced"/>
</dbReference>
<feature type="compositionally biased region" description="Polar residues" evidence="1">
    <location>
        <begin position="369"/>
        <end position="379"/>
    </location>
</feature>
<feature type="compositionally biased region" description="Polar residues" evidence="1">
    <location>
        <begin position="337"/>
        <end position="351"/>
    </location>
</feature>
<evidence type="ECO:0000313" key="4">
    <source>
        <dbReference type="RefSeq" id="XP_025418916.1"/>
    </source>
</evidence>
<feature type="chain" id="PRO_5034999629" evidence="2">
    <location>
        <begin position="35"/>
        <end position="379"/>
    </location>
</feature>
<name>A0A8B8G8I2_9HEMI</name>
<dbReference type="GeneID" id="112689423"/>
<feature type="compositionally biased region" description="Pro residues" evidence="1">
    <location>
        <begin position="275"/>
        <end position="290"/>
    </location>
</feature>
<accession>A0A8B8G8I2</accession>
<feature type="compositionally biased region" description="Low complexity" evidence="1">
    <location>
        <begin position="236"/>
        <end position="257"/>
    </location>
</feature>
<protein>
    <submittedName>
        <fullName evidence="4">DNA-directed RNA polymerase II subunit RPB1-like isoform X1</fullName>
    </submittedName>
</protein>
<sequence length="379" mass="41261">MMRHHRRRGTAVALKEMFFRLVIMLMLSMEVCWGSDPPKSYGPSSSKDSYQNNYEPEIQRPLAVFTERPVNVANFVLIPVVQVPSSDLRVIYRPQIDSVSKTEPIVMCKSLTKSIEATPAVQVPLQQPFYLYDEYTVIPFPKTVTILHGGYRMSIPVGVVVAPVPVGVLRSGPVFVTTLYAIPASPLPTPLPFSFHSNKHRFVPYQPAYPAPQSYSVAGPPSPYTQAGPPSPYSPAGPSSPYSSSGPSSSYSPAGPSHTPAGPSHTPAGPSYSHPAPPSPYLPAAPPSPPLYSHSVSQYSHPASQYSHPVPPAPTYYSNSGGDYSEDGPPGKLYSQLAATTFQNSKESPLLQQLREESEKNRKKYVPPSFSNQYQTIDA</sequence>
<feature type="region of interest" description="Disordered" evidence="1">
    <location>
        <begin position="216"/>
        <end position="379"/>
    </location>
</feature>
<evidence type="ECO:0000313" key="3">
    <source>
        <dbReference type="Proteomes" id="UP000694846"/>
    </source>
</evidence>
<proteinExistence type="predicted"/>
<evidence type="ECO:0000256" key="2">
    <source>
        <dbReference type="SAM" id="SignalP"/>
    </source>
</evidence>
<dbReference type="RefSeq" id="XP_025418916.1">
    <property type="nucleotide sequence ID" value="XM_025563131.1"/>
</dbReference>
<dbReference type="AlphaFoldDB" id="A0A8B8G8I2"/>
<gene>
    <name evidence="4" type="primary">LOC112689423</name>
</gene>
<dbReference type="OrthoDB" id="6816087at2759"/>